<evidence type="ECO:0000259" key="6">
    <source>
        <dbReference type="PROSITE" id="PS50865"/>
    </source>
</evidence>
<keyword evidence="1" id="KW-0479">Metal-binding</keyword>
<evidence type="ECO:0000256" key="2">
    <source>
        <dbReference type="ARBA" id="ARBA00022771"/>
    </source>
</evidence>
<dbReference type="InterPro" id="IPR002893">
    <property type="entry name" value="Znf_MYND"/>
</dbReference>
<keyword evidence="3" id="KW-0862">Zinc</keyword>
<dbReference type="VEuPathDB" id="CryptoDB:Vbra_549"/>
<dbReference type="AlphaFoldDB" id="A0A0G4FJN0"/>
<dbReference type="InParanoid" id="A0A0G4FJN0"/>
<dbReference type="PROSITE" id="PS01360">
    <property type="entry name" value="ZF_MYND_1"/>
    <property type="match status" value="1"/>
</dbReference>
<dbReference type="SUPFAM" id="SSF144232">
    <property type="entry name" value="HIT/MYND zinc finger-like"/>
    <property type="match status" value="1"/>
</dbReference>
<dbReference type="Gene3D" id="6.10.140.2220">
    <property type="match status" value="1"/>
</dbReference>
<reference evidence="7 8" key="1">
    <citation type="submission" date="2014-11" db="EMBL/GenBank/DDBJ databases">
        <authorList>
            <person name="Zhu J."/>
            <person name="Qi W."/>
            <person name="Song R."/>
        </authorList>
    </citation>
    <scope>NUCLEOTIDE SEQUENCE [LARGE SCALE GENOMIC DNA]</scope>
</reference>
<feature type="compositionally biased region" description="Basic and acidic residues" evidence="5">
    <location>
        <begin position="25"/>
        <end position="36"/>
    </location>
</feature>
<name>A0A0G4FJN0_VITBC</name>
<proteinExistence type="predicted"/>
<evidence type="ECO:0000256" key="4">
    <source>
        <dbReference type="PROSITE-ProRule" id="PRU00134"/>
    </source>
</evidence>
<evidence type="ECO:0000256" key="3">
    <source>
        <dbReference type="ARBA" id="ARBA00022833"/>
    </source>
</evidence>
<dbReference type="EMBL" id="CDMY01000448">
    <property type="protein sequence ID" value="CEM13898.1"/>
    <property type="molecule type" value="Genomic_DNA"/>
</dbReference>
<dbReference type="PANTHER" id="PTHR46920">
    <property type="match status" value="1"/>
</dbReference>
<evidence type="ECO:0000313" key="7">
    <source>
        <dbReference type="EMBL" id="CEM13898.1"/>
    </source>
</evidence>
<dbReference type="OrthoDB" id="283160at2759"/>
<feature type="domain" description="MYND-type" evidence="6">
    <location>
        <begin position="50"/>
        <end position="95"/>
    </location>
</feature>
<evidence type="ECO:0000256" key="5">
    <source>
        <dbReference type="SAM" id="MobiDB-lite"/>
    </source>
</evidence>
<feature type="region of interest" description="Disordered" evidence="5">
    <location>
        <begin position="1"/>
        <end position="36"/>
    </location>
</feature>
<gene>
    <name evidence="7" type="ORF">Vbra_549</name>
</gene>
<dbReference type="GO" id="GO:0008270">
    <property type="term" value="F:zinc ion binding"/>
    <property type="evidence" value="ECO:0007669"/>
    <property type="project" value="UniProtKB-KW"/>
</dbReference>
<dbReference type="PhylomeDB" id="A0A0G4FJN0"/>
<evidence type="ECO:0000256" key="1">
    <source>
        <dbReference type="ARBA" id="ARBA00022723"/>
    </source>
</evidence>
<accession>A0A0G4FJN0</accession>
<sequence length="149" mass="16580">MSSGFIPSPNRPPPSSAPTCSPSERPGDHNLDSWRAGEARSLGESLSFPCAACGKKPEDVPDGVGVFPKCNRCKLVSYCGTECQRSDWPSHKDKCKMGKEEMARTVAGSYEYVLRWSHGHMDWLPFFEHMRRRQGFILGDICTFPTPPS</sequence>
<keyword evidence="2 4" id="KW-0863">Zinc-finger</keyword>
<keyword evidence="8" id="KW-1185">Reference proteome</keyword>
<dbReference type="PROSITE" id="PS50865">
    <property type="entry name" value="ZF_MYND_2"/>
    <property type="match status" value="1"/>
</dbReference>
<organism evidence="7 8">
    <name type="scientific">Vitrella brassicaformis (strain CCMP3155)</name>
    <dbReference type="NCBI Taxonomy" id="1169540"/>
    <lineage>
        <taxon>Eukaryota</taxon>
        <taxon>Sar</taxon>
        <taxon>Alveolata</taxon>
        <taxon>Colpodellida</taxon>
        <taxon>Vitrellaceae</taxon>
        <taxon>Vitrella</taxon>
    </lineage>
</organism>
<evidence type="ECO:0000313" key="8">
    <source>
        <dbReference type="Proteomes" id="UP000041254"/>
    </source>
</evidence>
<protein>
    <recommendedName>
        <fullName evidence="6">MYND-type domain-containing protein</fullName>
    </recommendedName>
</protein>
<dbReference type="Proteomes" id="UP000041254">
    <property type="component" value="Unassembled WGS sequence"/>
</dbReference>
<dbReference type="InterPro" id="IPR052839">
    <property type="entry name" value="Mito_gene_expr_regulator"/>
</dbReference>
<dbReference type="PANTHER" id="PTHR46920:SF1">
    <property type="entry name" value="PROTEIN MSS51 HOMOLOG, MITOCHONDRIAL-RELATED"/>
    <property type="match status" value="1"/>
</dbReference>
<dbReference type="Pfam" id="PF01753">
    <property type="entry name" value="zf-MYND"/>
    <property type="match status" value="1"/>
</dbReference>